<accession>A0A1X1ZL29</accession>
<dbReference type="AlphaFoldDB" id="A0A1X1ZL29"/>
<dbReference type="STRING" id="153971.AWC19_00175"/>
<dbReference type="RefSeq" id="WP_085078779.1">
    <property type="nucleotide sequence ID" value="NZ_LQPJ01000104.1"/>
</dbReference>
<evidence type="ECO:0000313" key="2">
    <source>
        <dbReference type="EMBL" id="ORW24008.1"/>
    </source>
</evidence>
<dbReference type="EMBL" id="LQPJ01000104">
    <property type="protein sequence ID" value="ORW24008.1"/>
    <property type="molecule type" value="Genomic_DNA"/>
</dbReference>
<organism evidence="2 3">
    <name type="scientific">Mycobacterium palustre</name>
    <dbReference type="NCBI Taxonomy" id="153971"/>
    <lineage>
        <taxon>Bacteria</taxon>
        <taxon>Bacillati</taxon>
        <taxon>Actinomycetota</taxon>
        <taxon>Actinomycetes</taxon>
        <taxon>Mycobacteriales</taxon>
        <taxon>Mycobacteriaceae</taxon>
        <taxon>Mycobacterium</taxon>
        <taxon>Mycobacterium simiae complex</taxon>
    </lineage>
</organism>
<keyword evidence="3" id="KW-1185">Reference proteome</keyword>
<proteinExistence type="predicted"/>
<sequence>MTQTPNYPGLHNPALFGPVGAVPDAQQWILTISALTEYFIGEIAIAFGGISILGWQPFAFLQTWGENLVNQAQEAFDGQQTANANLATLLDGIMGTGHTFSDLASFLSAAASLASTVNSEFSALLSGLGAGNVTGLVSYLSAAAGNATSAAEAWAEAVEAAGAADAAALGSAVSGAATNAGNALTQVGEIVSNSLQADAAAVGSALAGAAANASNAVGQIEDTVNNAINGAATAATSLGSAVSGFISGLWSAWTGSSGQASAAAAAAAAASQAATNAQNASNIGGMTGLSVASLNQALQRSAIGSGSGTGGLYQRVDFTTYANQSTLSGIFTQSTAALSSSGTNNPLGLNNGSTRVTQFGITSGAVAWQNVSTHGYDLEHYPTPTTTDYQVISAQFNSVWSEGPTVLIGRSNSAMGTCVMAYMSAIHNANDINTGIQLIVLGCFVSGAWTQLASVTSSINGTGLFELVLGDRNTSNPYSISVLFNGTTLISYADSSHISQVGSSYRYGGLGGVAYTTPRYSYDVSPLTISSWGIADNAPPTVIGSGFRAYRATTSSVTLTGGAVFPSNTFDTVQWNTPDLTWSGGKLTFSVPGWYLVTMKNAPTSPGGTFSWQQALYVNGTLSRMGQGNFYVAGAGDANCQAAWIIYAAAGDYIQPGWYGASLNQAGDASGLNCSFEVALLNCGTLS</sequence>
<dbReference type="InterPro" id="IPR055681">
    <property type="entry name" value="DUF7257"/>
</dbReference>
<comment type="caution">
    <text evidence="2">The sequence shown here is derived from an EMBL/GenBank/DDBJ whole genome shotgun (WGS) entry which is preliminary data.</text>
</comment>
<reference evidence="2 3" key="1">
    <citation type="submission" date="2016-01" db="EMBL/GenBank/DDBJ databases">
        <title>The new phylogeny of the genus Mycobacterium.</title>
        <authorList>
            <person name="Tarcisio F."/>
            <person name="Conor M."/>
            <person name="Antonella G."/>
            <person name="Elisabetta G."/>
            <person name="Giulia F.S."/>
            <person name="Sara T."/>
            <person name="Anna F."/>
            <person name="Clotilde B."/>
            <person name="Roberto B."/>
            <person name="Veronica D.S."/>
            <person name="Fabio R."/>
            <person name="Monica P."/>
            <person name="Olivier J."/>
            <person name="Enrico T."/>
            <person name="Nicola S."/>
        </authorList>
    </citation>
    <scope>NUCLEOTIDE SEQUENCE [LARGE SCALE GENOMIC DNA]</scope>
    <source>
        <strain evidence="2 3">DSM 44572</strain>
    </source>
</reference>
<gene>
    <name evidence="2" type="ORF">AWC19_00175</name>
</gene>
<evidence type="ECO:0000313" key="3">
    <source>
        <dbReference type="Proteomes" id="UP000193529"/>
    </source>
</evidence>
<protein>
    <recommendedName>
        <fullName evidence="1">DUF7257 domain-containing protein</fullName>
    </recommendedName>
</protein>
<name>A0A1X1ZL29_9MYCO</name>
<dbReference type="Proteomes" id="UP000193529">
    <property type="component" value="Unassembled WGS sequence"/>
</dbReference>
<evidence type="ECO:0000259" key="1">
    <source>
        <dbReference type="Pfam" id="PF23918"/>
    </source>
</evidence>
<dbReference type="Pfam" id="PF23918">
    <property type="entry name" value="DUF7257"/>
    <property type="match status" value="1"/>
</dbReference>
<feature type="domain" description="DUF7257" evidence="1">
    <location>
        <begin position="379"/>
        <end position="539"/>
    </location>
</feature>